<gene>
    <name evidence="1" type="ORF">BC952_2537</name>
</gene>
<comment type="caution">
    <text evidence="1">The sequence shown here is derived from an EMBL/GenBank/DDBJ whole genome shotgun (WGS) entry which is preliminary data.</text>
</comment>
<keyword evidence="2" id="KW-1185">Reference proteome</keyword>
<proteinExistence type="predicted"/>
<evidence type="ECO:0000313" key="1">
    <source>
        <dbReference type="EMBL" id="RKS92628.1"/>
    </source>
</evidence>
<sequence length="124" mass="14696">MSSYKVTVSIVKYSLILHMPLYFCRMNLCRKNLVNSILLFVGMKLFYNICFQESDNSSVVDLHCENSLSPNFVDFDLDINEEDQIIYRLEIFIMVEKYTQHNHFYITSKSSQPFYSVWQPPKLS</sequence>
<dbReference type="Proteomes" id="UP000280091">
    <property type="component" value="Unassembled WGS sequence"/>
</dbReference>
<organism evidence="1 2">
    <name type="scientific">Flavobacterium limicola</name>
    <dbReference type="NCBI Taxonomy" id="180441"/>
    <lineage>
        <taxon>Bacteria</taxon>
        <taxon>Pseudomonadati</taxon>
        <taxon>Bacteroidota</taxon>
        <taxon>Flavobacteriia</taxon>
        <taxon>Flavobacteriales</taxon>
        <taxon>Flavobacteriaceae</taxon>
        <taxon>Flavobacterium</taxon>
    </lineage>
</organism>
<accession>A0A495S0D8</accession>
<dbReference type="EMBL" id="RBXA01000003">
    <property type="protein sequence ID" value="RKS92628.1"/>
    <property type="molecule type" value="Genomic_DNA"/>
</dbReference>
<reference evidence="1 2" key="1">
    <citation type="submission" date="2018-10" db="EMBL/GenBank/DDBJ databases">
        <title>Genomic Encyclopedia of Archaeal and Bacterial Type Strains, Phase II (KMG-II): from individual species to whole genera.</title>
        <authorList>
            <person name="Goeker M."/>
        </authorList>
    </citation>
    <scope>NUCLEOTIDE SEQUENCE [LARGE SCALE GENOMIC DNA]</scope>
    <source>
        <strain evidence="1 2">DSM 15094</strain>
    </source>
</reference>
<evidence type="ECO:0000313" key="2">
    <source>
        <dbReference type="Proteomes" id="UP000280091"/>
    </source>
</evidence>
<protein>
    <submittedName>
        <fullName evidence="1">Uncharacterized protein</fullName>
    </submittedName>
</protein>
<name>A0A495S0D8_9FLAO</name>
<dbReference type="AlphaFoldDB" id="A0A495S0D8"/>